<comment type="caution">
    <text evidence="3">The sequence shown here is derived from an EMBL/GenBank/DDBJ whole genome shotgun (WGS) entry which is preliminary data.</text>
</comment>
<evidence type="ECO:0000256" key="1">
    <source>
        <dbReference type="ARBA" id="ARBA00007100"/>
    </source>
</evidence>
<name>A0ABS5VXC1_9BACT</name>
<reference evidence="3 4" key="1">
    <citation type="submission" date="2021-05" db="EMBL/GenBank/DDBJ databases">
        <title>A Polyphasic approach of four new species of the genus Ohtaekwangia: Ohtaekwangia histidinii sp. nov., Ohtaekwangia cretensis sp. nov., Ohtaekwangia indiensis sp. nov., Ohtaekwangia reichenbachii sp. nov. from diverse environment.</title>
        <authorList>
            <person name="Octaviana S."/>
        </authorList>
    </citation>
    <scope>NUCLEOTIDE SEQUENCE [LARGE SCALE GENOMIC DNA]</scope>
    <source>
        <strain evidence="3 4">PWU20</strain>
    </source>
</reference>
<feature type="domain" description="Protein SirB1 N-terminal" evidence="2">
    <location>
        <begin position="102"/>
        <end position="250"/>
    </location>
</feature>
<sequence>MEPKEFKALVSLLDDEDEQIVSHVQEKILSLGTSVIPFLEQEWEVNFNSQVQRRIEDLIHTLQYELLKERLKQWYASEEQDLLTGMWLVATYQYPDLELPKLKQDLEQLYYETWLEFKPDLYPFDQVKLINSVIFNKLKFGANTKNFHSPGNSMLNVVLETRRGNPITLCVIYMLVAQKLKLPVYGVNLPNLFVLTYKDERHNQFYINAFNKGLIFSRQDIENYIGELHLAPQSSFFEPCSSLDIIRRVFRNLIMSLDKMGEHAKAEEVKELLLIIADGSDLGV</sequence>
<evidence type="ECO:0000313" key="3">
    <source>
        <dbReference type="EMBL" id="MBT1705539.1"/>
    </source>
</evidence>
<evidence type="ECO:0000259" key="2">
    <source>
        <dbReference type="Pfam" id="PF13369"/>
    </source>
</evidence>
<dbReference type="InterPro" id="IPR032698">
    <property type="entry name" value="SirB1_N"/>
</dbReference>
<dbReference type="RefSeq" id="WP_254155484.1">
    <property type="nucleotide sequence ID" value="NZ_JAHESD010000058.1"/>
</dbReference>
<keyword evidence="4" id="KW-1185">Reference proteome</keyword>
<organism evidence="3 4">
    <name type="scientific">Chryseosolibacter indicus</name>
    <dbReference type="NCBI Taxonomy" id="2782351"/>
    <lineage>
        <taxon>Bacteria</taxon>
        <taxon>Pseudomonadati</taxon>
        <taxon>Bacteroidota</taxon>
        <taxon>Cytophagia</taxon>
        <taxon>Cytophagales</taxon>
        <taxon>Chryseotaleaceae</taxon>
        <taxon>Chryseosolibacter</taxon>
    </lineage>
</organism>
<comment type="similarity">
    <text evidence="1">Belongs to the UPF0162 family.</text>
</comment>
<gene>
    <name evidence="3" type="ORF">KK060_19770</name>
</gene>
<dbReference type="Pfam" id="PF13369">
    <property type="entry name" value="Transglut_core2"/>
    <property type="match status" value="1"/>
</dbReference>
<dbReference type="Proteomes" id="UP000772618">
    <property type="component" value="Unassembled WGS sequence"/>
</dbReference>
<proteinExistence type="inferred from homology"/>
<dbReference type="PANTHER" id="PTHR31350">
    <property type="entry name" value="SI:DKEY-261L7.2"/>
    <property type="match status" value="1"/>
</dbReference>
<accession>A0ABS5VXC1</accession>
<evidence type="ECO:0000313" key="4">
    <source>
        <dbReference type="Proteomes" id="UP000772618"/>
    </source>
</evidence>
<dbReference type="EMBL" id="JAHESD010000058">
    <property type="protein sequence ID" value="MBT1705539.1"/>
    <property type="molecule type" value="Genomic_DNA"/>
</dbReference>
<protein>
    <recommendedName>
        <fullName evidence="2">Protein SirB1 N-terminal domain-containing protein</fullName>
    </recommendedName>
</protein>
<dbReference type="PANTHER" id="PTHR31350:SF21">
    <property type="entry name" value="F-BOX ONLY PROTEIN 21"/>
    <property type="match status" value="1"/>
</dbReference>